<evidence type="ECO:0000256" key="2">
    <source>
        <dbReference type="ARBA" id="ARBA00022448"/>
    </source>
</evidence>
<keyword evidence="4 12" id="KW-0812">Transmembrane</keyword>
<dbReference type="GO" id="GO:0015421">
    <property type="term" value="F:ABC-type oligopeptide transporter activity"/>
    <property type="evidence" value="ECO:0007669"/>
    <property type="project" value="TreeGrafter"/>
</dbReference>
<dbReference type="InterPro" id="IPR027417">
    <property type="entry name" value="P-loop_NTPase"/>
</dbReference>
<dbReference type="InterPro" id="IPR039421">
    <property type="entry name" value="Type_1_exporter"/>
</dbReference>
<organism evidence="15 16">
    <name type="scientific">Brevibacterium paucivorans</name>
    <dbReference type="NCBI Taxonomy" id="170994"/>
    <lineage>
        <taxon>Bacteria</taxon>
        <taxon>Bacillati</taxon>
        <taxon>Actinomycetota</taxon>
        <taxon>Actinomycetes</taxon>
        <taxon>Micrococcales</taxon>
        <taxon>Brevibacteriaceae</taxon>
        <taxon>Brevibacterium</taxon>
    </lineage>
</organism>
<dbReference type="OrthoDB" id="9806127at2"/>
<feature type="domain" description="ABC transporter" evidence="13">
    <location>
        <begin position="355"/>
        <end position="589"/>
    </location>
</feature>
<accession>A0A2N6VQI3</accession>
<evidence type="ECO:0000256" key="4">
    <source>
        <dbReference type="ARBA" id="ARBA00022692"/>
    </source>
</evidence>
<dbReference type="GO" id="GO:0005524">
    <property type="term" value="F:ATP binding"/>
    <property type="evidence" value="ECO:0007669"/>
    <property type="project" value="UniProtKB-KW"/>
</dbReference>
<comment type="function">
    <text evidence="9">ABC transporter involved in fatty acid import. Transmembrane domains (TMD) form a pore in the membrane and the ATP-binding domain (NBD) is responsible for energy generation.</text>
</comment>
<dbReference type="Gene3D" id="3.40.50.300">
    <property type="entry name" value="P-loop containing nucleotide triphosphate hydrolases"/>
    <property type="match status" value="1"/>
</dbReference>
<dbReference type="InterPro" id="IPR003439">
    <property type="entry name" value="ABC_transporter-like_ATP-bd"/>
</dbReference>
<dbReference type="FunFam" id="3.40.50.300:FF:000287">
    <property type="entry name" value="Multidrug ABC transporter ATP-binding protein"/>
    <property type="match status" value="1"/>
</dbReference>
<dbReference type="Gene3D" id="1.20.1560.10">
    <property type="entry name" value="ABC transporter type 1, transmembrane domain"/>
    <property type="match status" value="1"/>
</dbReference>
<dbReference type="GO" id="GO:0016887">
    <property type="term" value="F:ATP hydrolysis activity"/>
    <property type="evidence" value="ECO:0007669"/>
    <property type="project" value="InterPro"/>
</dbReference>
<dbReference type="FunFam" id="1.20.1560.10:FF:000011">
    <property type="entry name" value="Multidrug ABC transporter ATP-binding protein"/>
    <property type="match status" value="1"/>
</dbReference>
<protein>
    <recommendedName>
        <fullName evidence="11">Fatty acid ABC transporter ATP-binding/permease protein</fullName>
    </recommendedName>
</protein>
<evidence type="ECO:0000256" key="3">
    <source>
        <dbReference type="ARBA" id="ARBA00022475"/>
    </source>
</evidence>
<dbReference type="PANTHER" id="PTHR43394">
    <property type="entry name" value="ATP-DEPENDENT PERMEASE MDL1, MITOCHONDRIAL"/>
    <property type="match status" value="1"/>
</dbReference>
<proteinExistence type="inferred from homology"/>
<dbReference type="EMBL" id="PNHK01000001">
    <property type="protein sequence ID" value="PMD06386.1"/>
    <property type="molecule type" value="Genomic_DNA"/>
</dbReference>
<keyword evidence="5" id="KW-0547">Nucleotide-binding</keyword>
<evidence type="ECO:0000256" key="6">
    <source>
        <dbReference type="ARBA" id="ARBA00022840"/>
    </source>
</evidence>
<gene>
    <name evidence="15" type="ORF">CJ199_03200</name>
</gene>
<dbReference type="PROSITE" id="PS50929">
    <property type="entry name" value="ABC_TM1F"/>
    <property type="match status" value="1"/>
</dbReference>
<dbReference type="Pfam" id="PF00664">
    <property type="entry name" value="ABC_membrane"/>
    <property type="match status" value="1"/>
</dbReference>
<dbReference type="RefSeq" id="WP_102238032.1">
    <property type="nucleotide sequence ID" value="NZ_JBDMHW010000002.1"/>
</dbReference>
<dbReference type="InterPro" id="IPR011527">
    <property type="entry name" value="ABC1_TM_dom"/>
</dbReference>
<dbReference type="PROSITE" id="PS00211">
    <property type="entry name" value="ABC_TRANSPORTER_1"/>
    <property type="match status" value="1"/>
</dbReference>
<evidence type="ECO:0000256" key="12">
    <source>
        <dbReference type="SAM" id="Phobius"/>
    </source>
</evidence>
<keyword evidence="6 15" id="KW-0067">ATP-binding</keyword>
<dbReference type="GO" id="GO:0005886">
    <property type="term" value="C:plasma membrane"/>
    <property type="evidence" value="ECO:0007669"/>
    <property type="project" value="UniProtKB-SubCell"/>
</dbReference>
<evidence type="ECO:0000256" key="5">
    <source>
        <dbReference type="ARBA" id="ARBA00022741"/>
    </source>
</evidence>
<dbReference type="AlphaFoldDB" id="A0A2N6VQI3"/>
<dbReference type="Proteomes" id="UP000235598">
    <property type="component" value="Unassembled WGS sequence"/>
</dbReference>
<reference evidence="15 16" key="1">
    <citation type="submission" date="2017-09" db="EMBL/GenBank/DDBJ databases">
        <title>Bacterial strain isolated from the female urinary microbiota.</title>
        <authorList>
            <person name="Thomas-White K."/>
            <person name="Kumar N."/>
            <person name="Forster S."/>
            <person name="Putonti C."/>
            <person name="Lawley T."/>
            <person name="Wolfe A.J."/>
        </authorList>
    </citation>
    <scope>NUCLEOTIDE SEQUENCE [LARGE SCALE GENOMIC DNA]</scope>
    <source>
        <strain evidence="15 16">UMB1301</strain>
    </source>
</reference>
<feature type="transmembrane region" description="Helical" evidence="12">
    <location>
        <begin position="262"/>
        <end position="283"/>
    </location>
</feature>
<feature type="domain" description="ABC transmembrane type-1" evidence="14">
    <location>
        <begin position="33"/>
        <end position="321"/>
    </location>
</feature>
<dbReference type="InterPro" id="IPR036640">
    <property type="entry name" value="ABC1_TM_sf"/>
</dbReference>
<dbReference type="SUPFAM" id="SSF52540">
    <property type="entry name" value="P-loop containing nucleoside triphosphate hydrolases"/>
    <property type="match status" value="1"/>
</dbReference>
<evidence type="ECO:0000256" key="9">
    <source>
        <dbReference type="ARBA" id="ARBA00055053"/>
    </source>
</evidence>
<comment type="caution">
    <text evidence="15">The sequence shown here is derived from an EMBL/GenBank/DDBJ whole genome shotgun (WGS) entry which is preliminary data.</text>
</comment>
<evidence type="ECO:0000256" key="11">
    <source>
        <dbReference type="ARBA" id="ARBA00071747"/>
    </source>
</evidence>
<dbReference type="SUPFAM" id="SSF90123">
    <property type="entry name" value="ABC transporter transmembrane region"/>
    <property type="match status" value="1"/>
</dbReference>
<keyword evidence="3" id="KW-1003">Cell membrane</keyword>
<comment type="similarity">
    <text evidence="10">Belongs to the ABC transporter superfamily. Lipid exporter (TC 3.A.1.106) family.</text>
</comment>
<comment type="subcellular location">
    <subcellularLocation>
        <location evidence="1">Cell membrane</location>
        <topology evidence="1">Multi-pass membrane protein</topology>
    </subcellularLocation>
</comment>
<dbReference type="Pfam" id="PF00005">
    <property type="entry name" value="ABC_tran"/>
    <property type="match status" value="1"/>
</dbReference>
<dbReference type="PROSITE" id="PS50893">
    <property type="entry name" value="ABC_TRANSPORTER_2"/>
    <property type="match status" value="1"/>
</dbReference>
<evidence type="ECO:0000259" key="14">
    <source>
        <dbReference type="PROSITE" id="PS50929"/>
    </source>
</evidence>
<evidence type="ECO:0000256" key="8">
    <source>
        <dbReference type="ARBA" id="ARBA00023136"/>
    </source>
</evidence>
<dbReference type="InterPro" id="IPR017871">
    <property type="entry name" value="ABC_transporter-like_CS"/>
</dbReference>
<evidence type="ECO:0000256" key="1">
    <source>
        <dbReference type="ARBA" id="ARBA00004651"/>
    </source>
</evidence>
<dbReference type="PANTHER" id="PTHR43394:SF1">
    <property type="entry name" value="ATP-BINDING CASSETTE SUB-FAMILY B MEMBER 10, MITOCHONDRIAL"/>
    <property type="match status" value="1"/>
</dbReference>
<sequence length="594" mass="64780">MSEEQEPHEKAQNFWKTVATLTREFRYERGPMILGFVGLLAGTCLTIAGPYVLGLATDTVFDGFTSGNGIDFGVLARLLLIVVVLHLVAESFTFAGGWLFNEAIQRVLYGLRERVENKVHRLPLKFLDSQKRGDLLSKLNNDLDNLNTALNQNMETIVTSLITVLGVLAVMFWSSWELTLVALTTIPLTAVVIGILGVRSQAQFRIQWSQTGKLNAHIEESISGHELLTIYNATPQTTETFARGNTDVFHASRKAQLLSGSMMPAMMFVSNLVFVGIAVVGAVRVASGAMTLGSVQAFIQYSRQFSQPLAQLGGIASQLQSAAASAERVYELLNQLEEVADSGRHPEFALTHGKVEFRSVDFSYDPDQSFISDLNLTVEGGQTVAIVGHTGSGKTTLVNLLLRFYDVTGGAIYLDGVDIRDIDRHQLRSPIGMVLQDTWLFSGTIYDNIAYGRADATRDDVMAAAEAAYVDRFVAHLPDGYDTVIDETGGNVSAGERQLITIARAFVSNPDILVLDEATSSVDTRTEVLVQEAMNRLRSGRTSFVIAHRLSTIRNADLIVVMEAGRIVESGTHKELLSRGGKYADLHAASVGEA</sequence>
<dbReference type="CDD" id="cd18547">
    <property type="entry name" value="ABC_6TM_Tm288_like"/>
    <property type="match status" value="1"/>
</dbReference>
<keyword evidence="2" id="KW-0813">Transport</keyword>
<evidence type="ECO:0000256" key="10">
    <source>
        <dbReference type="ARBA" id="ARBA00061644"/>
    </source>
</evidence>
<feature type="transmembrane region" description="Helical" evidence="12">
    <location>
        <begin position="156"/>
        <end position="174"/>
    </location>
</feature>
<keyword evidence="7 12" id="KW-1133">Transmembrane helix</keyword>
<evidence type="ECO:0000256" key="7">
    <source>
        <dbReference type="ARBA" id="ARBA00022989"/>
    </source>
</evidence>
<feature type="transmembrane region" description="Helical" evidence="12">
    <location>
        <begin position="33"/>
        <end position="54"/>
    </location>
</feature>
<name>A0A2N6VQI3_9MICO</name>
<keyword evidence="8 12" id="KW-0472">Membrane</keyword>
<dbReference type="SMART" id="SM00382">
    <property type="entry name" value="AAA"/>
    <property type="match status" value="1"/>
</dbReference>
<evidence type="ECO:0000313" key="15">
    <source>
        <dbReference type="EMBL" id="PMD06386.1"/>
    </source>
</evidence>
<evidence type="ECO:0000259" key="13">
    <source>
        <dbReference type="PROSITE" id="PS50893"/>
    </source>
</evidence>
<dbReference type="InterPro" id="IPR003593">
    <property type="entry name" value="AAA+_ATPase"/>
</dbReference>
<feature type="transmembrane region" description="Helical" evidence="12">
    <location>
        <begin position="180"/>
        <end position="198"/>
    </location>
</feature>
<dbReference type="CDD" id="cd03254">
    <property type="entry name" value="ABCC_Glucan_exporter_like"/>
    <property type="match status" value="1"/>
</dbReference>
<feature type="transmembrane region" description="Helical" evidence="12">
    <location>
        <begin position="74"/>
        <end position="100"/>
    </location>
</feature>
<evidence type="ECO:0000313" key="16">
    <source>
        <dbReference type="Proteomes" id="UP000235598"/>
    </source>
</evidence>